<dbReference type="EMBL" id="JAIWYP010000003">
    <property type="protein sequence ID" value="KAH3846570.1"/>
    <property type="molecule type" value="Genomic_DNA"/>
</dbReference>
<evidence type="ECO:0000313" key="2">
    <source>
        <dbReference type="Proteomes" id="UP000828390"/>
    </source>
</evidence>
<proteinExistence type="predicted"/>
<comment type="caution">
    <text evidence="1">The sequence shown here is derived from an EMBL/GenBank/DDBJ whole genome shotgun (WGS) entry which is preliminary data.</text>
</comment>
<dbReference type="Proteomes" id="UP000828390">
    <property type="component" value="Unassembled WGS sequence"/>
</dbReference>
<evidence type="ECO:0000313" key="1">
    <source>
        <dbReference type="EMBL" id="KAH3846570.1"/>
    </source>
</evidence>
<keyword evidence="2" id="KW-1185">Reference proteome</keyword>
<organism evidence="1 2">
    <name type="scientific">Dreissena polymorpha</name>
    <name type="common">Zebra mussel</name>
    <name type="synonym">Mytilus polymorpha</name>
    <dbReference type="NCBI Taxonomy" id="45954"/>
    <lineage>
        <taxon>Eukaryota</taxon>
        <taxon>Metazoa</taxon>
        <taxon>Spiralia</taxon>
        <taxon>Lophotrochozoa</taxon>
        <taxon>Mollusca</taxon>
        <taxon>Bivalvia</taxon>
        <taxon>Autobranchia</taxon>
        <taxon>Heteroconchia</taxon>
        <taxon>Euheterodonta</taxon>
        <taxon>Imparidentia</taxon>
        <taxon>Neoheterodontei</taxon>
        <taxon>Myida</taxon>
        <taxon>Dreissenoidea</taxon>
        <taxon>Dreissenidae</taxon>
        <taxon>Dreissena</taxon>
    </lineage>
</organism>
<accession>A0A9D4QY98</accession>
<name>A0A9D4QY98_DREPO</name>
<gene>
    <name evidence="1" type="ORF">DPMN_088873</name>
</gene>
<sequence>MTLEKFESIIVTCSINAVHHVIVFKVLLRNEKVSEQARATSGGSDLELMVFVTRQLHQERQLVVIEEELHGLNISNRQGEH</sequence>
<reference evidence="1" key="2">
    <citation type="submission" date="2020-11" db="EMBL/GenBank/DDBJ databases">
        <authorList>
            <person name="McCartney M.A."/>
            <person name="Auch B."/>
            <person name="Kono T."/>
            <person name="Mallez S."/>
            <person name="Becker A."/>
            <person name="Gohl D.M."/>
            <person name="Silverstein K.A.T."/>
            <person name="Koren S."/>
            <person name="Bechman K.B."/>
            <person name="Herman A."/>
            <person name="Abrahante J.E."/>
            <person name="Garbe J."/>
        </authorList>
    </citation>
    <scope>NUCLEOTIDE SEQUENCE</scope>
    <source>
        <strain evidence="1">Duluth1</strain>
        <tissue evidence="1">Whole animal</tissue>
    </source>
</reference>
<protein>
    <submittedName>
        <fullName evidence="1">Uncharacterized protein</fullName>
    </submittedName>
</protein>
<dbReference type="AlphaFoldDB" id="A0A9D4QY98"/>
<reference evidence="1" key="1">
    <citation type="journal article" date="2019" name="bioRxiv">
        <title>The Genome of the Zebra Mussel, Dreissena polymorpha: A Resource for Invasive Species Research.</title>
        <authorList>
            <person name="McCartney M.A."/>
            <person name="Auch B."/>
            <person name="Kono T."/>
            <person name="Mallez S."/>
            <person name="Zhang Y."/>
            <person name="Obille A."/>
            <person name="Becker A."/>
            <person name="Abrahante J.E."/>
            <person name="Garbe J."/>
            <person name="Badalamenti J.P."/>
            <person name="Herman A."/>
            <person name="Mangelson H."/>
            <person name="Liachko I."/>
            <person name="Sullivan S."/>
            <person name="Sone E.D."/>
            <person name="Koren S."/>
            <person name="Silverstein K.A.T."/>
            <person name="Beckman K.B."/>
            <person name="Gohl D.M."/>
        </authorList>
    </citation>
    <scope>NUCLEOTIDE SEQUENCE</scope>
    <source>
        <strain evidence="1">Duluth1</strain>
        <tissue evidence="1">Whole animal</tissue>
    </source>
</reference>